<sequence>MLQAQQGQTPPQPDPETDEMCGAAFNVAIQLSIYIQSVILDAATITLEEFLSAALGLGGFDGSLLRLFWDFIIASANPNLATEVATAQIKVAEHFYCANLDIATARTAINADTDITDDAQAAYIGAIDSLEDGKFALWAFIGSQDTTRDCTSFPCADWCYVFDYTNNQNGFDPLPFQQEENAATWQAGKGWRAIFTNPHVAMLGEQPFAETEIIEVEIVVHWGTIFNNENITLYGSKAVGPSDILATLVPDVPDRTYVLNWQGSANYVAIPVWLSQNQGDDLHLEKMTIKGKGTSPFGPDNC</sequence>
<protein>
    <submittedName>
        <fullName evidence="1">Uncharacterized protein</fullName>
    </submittedName>
</protein>
<reference evidence="1" key="1">
    <citation type="journal article" date="2015" name="Nature">
        <title>Complex archaea that bridge the gap between prokaryotes and eukaryotes.</title>
        <authorList>
            <person name="Spang A."/>
            <person name="Saw J.H."/>
            <person name="Jorgensen S.L."/>
            <person name="Zaremba-Niedzwiedzka K."/>
            <person name="Martijn J."/>
            <person name="Lind A.E."/>
            <person name="van Eijk R."/>
            <person name="Schleper C."/>
            <person name="Guy L."/>
            <person name="Ettema T.J."/>
        </authorList>
    </citation>
    <scope>NUCLEOTIDE SEQUENCE</scope>
</reference>
<gene>
    <name evidence="1" type="ORF">LCGC14_1169500</name>
</gene>
<dbReference type="EMBL" id="LAZR01005764">
    <property type="protein sequence ID" value="KKM97305.1"/>
    <property type="molecule type" value="Genomic_DNA"/>
</dbReference>
<organism evidence="1">
    <name type="scientific">marine sediment metagenome</name>
    <dbReference type="NCBI Taxonomy" id="412755"/>
    <lineage>
        <taxon>unclassified sequences</taxon>
        <taxon>metagenomes</taxon>
        <taxon>ecological metagenomes</taxon>
    </lineage>
</organism>
<dbReference type="AlphaFoldDB" id="A0A0F9P8I2"/>
<comment type="caution">
    <text evidence="1">The sequence shown here is derived from an EMBL/GenBank/DDBJ whole genome shotgun (WGS) entry which is preliminary data.</text>
</comment>
<evidence type="ECO:0000313" key="1">
    <source>
        <dbReference type="EMBL" id="KKM97305.1"/>
    </source>
</evidence>
<accession>A0A0F9P8I2</accession>
<name>A0A0F9P8I2_9ZZZZ</name>
<proteinExistence type="predicted"/>